<evidence type="ECO:0000256" key="5">
    <source>
        <dbReference type="SAM" id="Coils"/>
    </source>
</evidence>
<dbReference type="PANTHER" id="PTHR12953:SF0">
    <property type="entry name" value="SUN DOMAIN-CONTAINING OSSIFICATION FACTOR"/>
    <property type="match status" value="1"/>
</dbReference>
<reference evidence="10" key="1">
    <citation type="submission" date="2024-01" db="EMBL/GenBank/DDBJ databases">
        <authorList>
            <person name="Webb A."/>
        </authorList>
    </citation>
    <scope>NUCLEOTIDE SEQUENCE</scope>
    <source>
        <strain evidence="10">Pm1</strain>
    </source>
</reference>
<keyword evidence="8" id="KW-0732">Signal</keyword>
<feature type="chain" id="PRO_5043965381" description="SUN domain-containing protein" evidence="8">
    <location>
        <begin position="21"/>
        <end position="661"/>
    </location>
</feature>
<feature type="domain" description="SUN" evidence="9">
    <location>
        <begin position="88"/>
        <end position="260"/>
    </location>
</feature>
<dbReference type="EMBL" id="CAKLBY020000168">
    <property type="protein sequence ID" value="CAK7930554.1"/>
    <property type="molecule type" value="Genomic_DNA"/>
</dbReference>
<dbReference type="GO" id="GO:0016020">
    <property type="term" value="C:membrane"/>
    <property type="evidence" value="ECO:0007669"/>
    <property type="project" value="InterPro"/>
</dbReference>
<evidence type="ECO:0000313" key="10">
    <source>
        <dbReference type="EMBL" id="CAK7930554.1"/>
    </source>
</evidence>
<keyword evidence="2 7" id="KW-0812">Transmembrane</keyword>
<evidence type="ECO:0000256" key="2">
    <source>
        <dbReference type="ARBA" id="ARBA00022692"/>
    </source>
</evidence>
<evidence type="ECO:0000256" key="7">
    <source>
        <dbReference type="SAM" id="Phobius"/>
    </source>
</evidence>
<dbReference type="AlphaFoldDB" id="A0AAV1UBU5"/>
<feature type="coiled-coil region" evidence="5">
    <location>
        <begin position="432"/>
        <end position="498"/>
    </location>
</feature>
<dbReference type="SUPFAM" id="SSF49785">
    <property type="entry name" value="Galactose-binding domain-like"/>
    <property type="match status" value="1"/>
</dbReference>
<evidence type="ECO:0000256" key="4">
    <source>
        <dbReference type="ARBA" id="ARBA00023136"/>
    </source>
</evidence>
<dbReference type="GO" id="GO:0005737">
    <property type="term" value="C:cytoplasm"/>
    <property type="evidence" value="ECO:0007669"/>
    <property type="project" value="TreeGrafter"/>
</dbReference>
<evidence type="ECO:0000259" key="9">
    <source>
        <dbReference type="PROSITE" id="PS51469"/>
    </source>
</evidence>
<evidence type="ECO:0000313" key="11">
    <source>
        <dbReference type="Proteomes" id="UP001162060"/>
    </source>
</evidence>
<evidence type="ECO:0000256" key="8">
    <source>
        <dbReference type="SAM" id="SignalP"/>
    </source>
</evidence>
<dbReference type="GO" id="GO:0034975">
    <property type="term" value="P:protein folding in endoplasmic reticulum"/>
    <property type="evidence" value="ECO:0007669"/>
    <property type="project" value="TreeGrafter"/>
</dbReference>
<dbReference type="PANTHER" id="PTHR12953">
    <property type="entry name" value="MEMBRANE PROTEIN CH1 RELATED"/>
    <property type="match status" value="1"/>
</dbReference>
<comment type="caution">
    <text evidence="10">The sequence shown here is derived from an EMBL/GenBank/DDBJ whole genome shotgun (WGS) entry which is preliminary data.</text>
</comment>
<feature type="signal peptide" evidence="8">
    <location>
        <begin position="1"/>
        <end position="20"/>
    </location>
</feature>
<keyword evidence="3 7" id="KW-1133">Transmembrane helix</keyword>
<dbReference type="PROSITE" id="PS51469">
    <property type="entry name" value="SUN"/>
    <property type="match status" value="1"/>
</dbReference>
<name>A0AAV1UBU5_9STRA</name>
<proteinExistence type="predicted"/>
<evidence type="ECO:0000256" key="3">
    <source>
        <dbReference type="ARBA" id="ARBA00022989"/>
    </source>
</evidence>
<dbReference type="InterPro" id="IPR012919">
    <property type="entry name" value="SUN_dom"/>
</dbReference>
<sequence>MSSIKHALLVLLVLVALASGHSSPRADTAPNNKVDNDPDHQLIDSVTSQDAKAVQEDEVNDVQTVIATETKLSSRIQQITEPEEPKADKKIADDDVDHPLDLPSGLFEVVDADSVDTRTRQNYASLDAGATILDAAPDTKSPTNVLVPDKDRYMLTPCSNARKWVVISLSEDVHADAIAVANYEKFSSPVKEFIVLGSVNYPTDTWLVLGNFTAEHSNGEQIFQLDAQQHVRYIKFRILSHYGSEYYCTLSQLRVFGRTFTQVISELERSIDAEVEALDAHEASAAPQLPALPASTEVYVPRISDPTELMSQCLMEKNNTVVAVFYDKSQQMEHYRSHGMCCLVDYTPELIEAGAAASLNADEHLLTISHDPTVSDIVDDGRVPVAGPDSSTKNESNVSVTHDSDIDASTTNGGASLLSATHSTAVSSTQSLGRLENIFVRITKKIQALEANQSVMGKQLDEVHTNQGAAIKMLQSNQETLNEQLKEIRATIVNLNEYVAKQLSTNEQTLLNYDRLLDEARRDNRALWNEMLIVHEVITTMKAGIFCAIVLSGFIISFYLLRLLFRCVSKCKERADLREWFWRMENHKNSVNDSVKKSSARTMSAGALRVDRKAHFGSSWDDSAIERKTLVSDMVSDSQRKFRRHHTKRLSQASLDLKRLK</sequence>
<dbReference type="InterPro" id="IPR045120">
    <property type="entry name" value="Suco/Slp1-like"/>
</dbReference>
<feature type="region of interest" description="Disordered" evidence="6">
    <location>
        <begin position="377"/>
        <end position="406"/>
    </location>
</feature>
<gene>
    <name evidence="10" type="ORF">PM001_LOCUS15704</name>
</gene>
<evidence type="ECO:0000256" key="1">
    <source>
        <dbReference type="ARBA" id="ARBA00004308"/>
    </source>
</evidence>
<feature type="transmembrane region" description="Helical" evidence="7">
    <location>
        <begin position="543"/>
        <end position="565"/>
    </location>
</feature>
<accession>A0AAV1UBU5</accession>
<feature type="compositionally biased region" description="Polar residues" evidence="6">
    <location>
        <begin position="389"/>
        <end position="406"/>
    </location>
</feature>
<dbReference type="Proteomes" id="UP001162060">
    <property type="component" value="Unassembled WGS sequence"/>
</dbReference>
<dbReference type="Pfam" id="PF07738">
    <property type="entry name" value="Sad1_UNC"/>
    <property type="match status" value="1"/>
</dbReference>
<protein>
    <recommendedName>
        <fullName evidence="9">SUN domain-containing protein</fullName>
    </recommendedName>
</protein>
<dbReference type="InterPro" id="IPR008979">
    <property type="entry name" value="Galactose-bd-like_sf"/>
</dbReference>
<keyword evidence="4 7" id="KW-0472">Membrane</keyword>
<keyword evidence="5" id="KW-0175">Coiled coil</keyword>
<comment type="subcellular location">
    <subcellularLocation>
        <location evidence="1">Endomembrane system</location>
    </subcellularLocation>
</comment>
<evidence type="ECO:0000256" key="6">
    <source>
        <dbReference type="SAM" id="MobiDB-lite"/>
    </source>
</evidence>
<dbReference type="GO" id="GO:0012505">
    <property type="term" value="C:endomembrane system"/>
    <property type="evidence" value="ECO:0007669"/>
    <property type="project" value="UniProtKB-SubCell"/>
</dbReference>
<dbReference type="Gene3D" id="2.60.120.260">
    <property type="entry name" value="Galactose-binding domain-like"/>
    <property type="match status" value="1"/>
</dbReference>
<organism evidence="10 11">
    <name type="scientific">Peronospora matthiolae</name>
    <dbReference type="NCBI Taxonomy" id="2874970"/>
    <lineage>
        <taxon>Eukaryota</taxon>
        <taxon>Sar</taxon>
        <taxon>Stramenopiles</taxon>
        <taxon>Oomycota</taxon>
        <taxon>Peronosporomycetes</taxon>
        <taxon>Peronosporales</taxon>
        <taxon>Peronosporaceae</taxon>
        <taxon>Peronospora</taxon>
    </lineage>
</organism>